<dbReference type="Gene3D" id="1.10.3730.20">
    <property type="match status" value="1"/>
</dbReference>
<dbReference type="NCBIfam" id="NF038012">
    <property type="entry name" value="DMT_1"/>
    <property type="match status" value="1"/>
</dbReference>
<feature type="transmembrane region" description="Helical" evidence="2">
    <location>
        <begin position="134"/>
        <end position="151"/>
    </location>
</feature>
<feature type="transmembrane region" description="Helical" evidence="2">
    <location>
        <begin position="163"/>
        <end position="185"/>
    </location>
</feature>
<feature type="transmembrane region" description="Helical" evidence="2">
    <location>
        <begin position="229"/>
        <end position="246"/>
    </location>
</feature>
<dbReference type="HOGENOM" id="CLU_070294_1_0_11"/>
<dbReference type="eggNOG" id="COG0697">
    <property type="taxonomic scope" value="Bacteria"/>
</dbReference>
<protein>
    <recommendedName>
        <fullName evidence="5">DMT(Drug/metabolite transporter) superfamily permease</fullName>
    </recommendedName>
</protein>
<reference evidence="3 4" key="1">
    <citation type="submission" date="2012-01" db="EMBL/GenBank/DDBJ databases">
        <title>Improved High-Quality Draft sequence of Saccharomonospora xinjiangensis XJ-54.</title>
        <authorList>
            <consortium name="US DOE Joint Genome Institute"/>
            <person name="Lucas S."/>
            <person name="Han J."/>
            <person name="Lapidus A."/>
            <person name="Cheng J.-F."/>
            <person name="Goodwin L."/>
            <person name="Pitluck S."/>
            <person name="Peters L."/>
            <person name="Mikhailova N."/>
            <person name="Teshima H."/>
            <person name="Detter J.C."/>
            <person name="Han C."/>
            <person name="Tapia R."/>
            <person name="Land M."/>
            <person name="Hauser L."/>
            <person name="Kyrpides N."/>
            <person name="Ivanova N."/>
            <person name="Pagani I."/>
            <person name="Brambilla E.-M."/>
            <person name="Klenk H.-P."/>
            <person name="Woyke T."/>
        </authorList>
    </citation>
    <scope>NUCLEOTIDE SEQUENCE [LARGE SCALE GENOMIC DNA]</scope>
    <source>
        <strain evidence="3 4">XJ-54</strain>
    </source>
</reference>
<dbReference type="AlphaFoldDB" id="I0V002"/>
<evidence type="ECO:0008006" key="5">
    <source>
        <dbReference type="Google" id="ProtNLM"/>
    </source>
</evidence>
<keyword evidence="2" id="KW-1133">Transmembrane helix</keyword>
<gene>
    <name evidence="3" type="ORF">SacxiDRAFT_1196</name>
</gene>
<feature type="compositionally biased region" description="Low complexity" evidence="1">
    <location>
        <begin position="287"/>
        <end position="301"/>
    </location>
</feature>
<evidence type="ECO:0000256" key="1">
    <source>
        <dbReference type="SAM" id="MobiDB-lite"/>
    </source>
</evidence>
<dbReference type="PANTHER" id="PTHR40761:SF1">
    <property type="entry name" value="CONSERVED INTEGRAL MEMBRANE ALANINE VALINE AND LEUCINE RICH PROTEIN-RELATED"/>
    <property type="match status" value="1"/>
</dbReference>
<feature type="transmembrane region" description="Helical" evidence="2">
    <location>
        <begin position="47"/>
        <end position="67"/>
    </location>
</feature>
<evidence type="ECO:0000256" key="2">
    <source>
        <dbReference type="SAM" id="Phobius"/>
    </source>
</evidence>
<proteinExistence type="predicted"/>
<feature type="transmembrane region" description="Helical" evidence="2">
    <location>
        <begin position="252"/>
        <end position="273"/>
    </location>
</feature>
<keyword evidence="2" id="KW-0472">Membrane</keyword>
<keyword evidence="4" id="KW-1185">Reference proteome</keyword>
<dbReference type="RefSeq" id="WP_006237577.1">
    <property type="nucleotide sequence ID" value="NZ_JH636049.1"/>
</dbReference>
<organism evidence="3 4">
    <name type="scientific">Saccharomonospora xinjiangensis XJ-54</name>
    <dbReference type="NCBI Taxonomy" id="882086"/>
    <lineage>
        <taxon>Bacteria</taxon>
        <taxon>Bacillati</taxon>
        <taxon>Actinomycetota</taxon>
        <taxon>Actinomycetes</taxon>
        <taxon>Pseudonocardiales</taxon>
        <taxon>Pseudonocardiaceae</taxon>
        <taxon>Saccharomonospora</taxon>
    </lineage>
</organism>
<keyword evidence="2" id="KW-0812">Transmembrane</keyword>
<name>I0V002_9PSEU</name>
<dbReference type="STRING" id="882086.SacxiDRAFT_1196"/>
<evidence type="ECO:0000313" key="3">
    <source>
        <dbReference type="EMBL" id="EID53455.1"/>
    </source>
</evidence>
<evidence type="ECO:0000313" key="4">
    <source>
        <dbReference type="Proteomes" id="UP000004691"/>
    </source>
</evidence>
<accession>I0V002</accession>
<feature type="transmembrane region" description="Helical" evidence="2">
    <location>
        <begin position="79"/>
        <end position="100"/>
    </location>
</feature>
<dbReference type="EMBL" id="JH636049">
    <property type="protein sequence ID" value="EID53455.1"/>
    <property type="molecule type" value="Genomic_DNA"/>
</dbReference>
<feature type="region of interest" description="Disordered" evidence="1">
    <location>
        <begin position="286"/>
        <end position="317"/>
    </location>
</feature>
<dbReference type="Proteomes" id="UP000004691">
    <property type="component" value="Unassembled WGS sequence"/>
</dbReference>
<feature type="transmembrane region" description="Helical" evidence="2">
    <location>
        <begin position="197"/>
        <end position="217"/>
    </location>
</feature>
<sequence>MLVTVVCAVTAALCNALGSVLQRKGAREVPSDEAMSPRLLWKLGHSAAWLGGIAAMLGGFGFQVAALSTGPISLVQPILVAELGFTLVLSAMLLGASLHIREWTAVLGMNSGIALLLVALTPSGGATQVSGPKWAVGCAVTLLIIGTFVVVAHRYRYAHRAAYLGIASGLFFGFLAVLVAGVTGLFPDGAGAVFSAWQTYAVVVAGPTGFFLLQATLRAGSLVASQPGLTLANPVVGIGWGVAVFGEDVRGGGWIAAEIAGFALIAACTVLLARSPSLHGAAGAYEGTDGASSSAGAAGSDTSRDGTPSSDRNHENH</sequence>
<dbReference type="PANTHER" id="PTHR40761">
    <property type="entry name" value="CONSERVED INTEGRAL MEMBRANE ALANINE VALINE AND LEUCINE RICH PROTEIN-RELATED"/>
    <property type="match status" value="1"/>
</dbReference>